<protein>
    <submittedName>
        <fullName evidence="4">Predicted dehydrogenase</fullName>
    </submittedName>
</protein>
<dbReference type="InterPro" id="IPR036291">
    <property type="entry name" value="NAD(P)-bd_dom_sf"/>
</dbReference>
<dbReference type="RefSeq" id="WP_072341925.1">
    <property type="nucleotide sequence ID" value="NZ_FPKU01000002.1"/>
</dbReference>
<feature type="domain" description="GFO/IDH/MocA-like oxidoreductase" evidence="3">
    <location>
        <begin position="139"/>
        <end position="261"/>
    </location>
</feature>
<evidence type="ECO:0000313" key="4">
    <source>
        <dbReference type="EMBL" id="SFZ84219.1"/>
    </source>
</evidence>
<dbReference type="PANTHER" id="PTHR43249:SF1">
    <property type="entry name" value="D-GLUCOSIDE 3-DEHYDROGENASE"/>
    <property type="match status" value="1"/>
</dbReference>
<dbReference type="SUPFAM" id="SSF51735">
    <property type="entry name" value="NAD(P)-binding Rossmann-fold domains"/>
    <property type="match status" value="1"/>
</dbReference>
<evidence type="ECO:0000259" key="2">
    <source>
        <dbReference type="Pfam" id="PF15572"/>
    </source>
</evidence>
<name>A0A1K2HYW5_9HYPH</name>
<feature type="domain" description="Gfo/Idh/MocA-like oxidoreductase N-terminal" evidence="1">
    <location>
        <begin position="10"/>
        <end position="127"/>
    </location>
</feature>
<feature type="domain" description="Immunity protein 45" evidence="2">
    <location>
        <begin position="361"/>
        <end position="442"/>
    </location>
</feature>
<dbReference type="InterPro" id="IPR052515">
    <property type="entry name" value="Gfo/Idh/MocA_Oxidoreductase"/>
</dbReference>
<sequence length="448" mass="47068">MAGGFGKRRFGIGIVGAGMAAKPHALALKALSETVAVRGVYRRDAAARHAFAAEYGFPEAESLEALLADPETDAILVLTPPNARADIAAAAARAGKHILMEKPVERSAKAAADIVDLCAAAGVTLGIIFQHRFRDGAIRLKAMLDAGDLGPIHAVTLSVPWWRPQEGYYDKPGRGTLAQDGGGVLITQAVHSLDLMLSLCGPVAEVQAMAGTTGLHAMETEDFVAGGMRFANGAWGSLTASTALYPGDAETLVLACEEATATLSGGTLTLAWHDGRRERIGEAGEGLGGGGADPMAFPYHWHERQIADFVSAVTEGRAPRSTGRTAMGVHRLIEALLASAREGRKVQVRRMLSEIDGPLPAGTILRFPGGHPYEPIVDFMVVEIPGGEIGLAVASGFHAGRIPQILPAEASGVGGQAPDAQWLAQNWQHWVWPACAARDVEVLESRAL</sequence>
<dbReference type="InterPro" id="IPR029077">
    <property type="entry name" value="Imm45"/>
</dbReference>
<reference evidence="4 5" key="1">
    <citation type="submission" date="2016-11" db="EMBL/GenBank/DDBJ databases">
        <authorList>
            <person name="Jaros S."/>
            <person name="Januszkiewicz K."/>
            <person name="Wedrychowicz H."/>
        </authorList>
    </citation>
    <scope>NUCLEOTIDE SEQUENCE [LARGE SCALE GENOMIC DNA]</scope>
    <source>
        <strain evidence="4 5">ATCC 23634</strain>
    </source>
</reference>
<dbReference type="Pfam" id="PF01408">
    <property type="entry name" value="GFO_IDH_MocA"/>
    <property type="match status" value="1"/>
</dbReference>
<dbReference type="Proteomes" id="UP000183447">
    <property type="component" value="Unassembled WGS sequence"/>
</dbReference>
<dbReference type="Gene3D" id="3.40.50.720">
    <property type="entry name" value="NAD(P)-binding Rossmann-like Domain"/>
    <property type="match status" value="1"/>
</dbReference>
<proteinExistence type="predicted"/>
<dbReference type="InterPro" id="IPR000683">
    <property type="entry name" value="Gfo/Idh/MocA-like_OxRdtase_N"/>
</dbReference>
<evidence type="ECO:0000259" key="3">
    <source>
        <dbReference type="Pfam" id="PF22725"/>
    </source>
</evidence>
<gene>
    <name evidence="4" type="ORF">SAMN02983003_1887</name>
</gene>
<evidence type="ECO:0000313" key="5">
    <source>
        <dbReference type="Proteomes" id="UP000183447"/>
    </source>
</evidence>
<dbReference type="OrthoDB" id="9781031at2"/>
<dbReference type="EMBL" id="FPKU01000002">
    <property type="protein sequence ID" value="SFZ84219.1"/>
    <property type="molecule type" value="Genomic_DNA"/>
</dbReference>
<organism evidence="4 5">
    <name type="scientific">Devosia enhydra</name>
    <dbReference type="NCBI Taxonomy" id="665118"/>
    <lineage>
        <taxon>Bacteria</taxon>
        <taxon>Pseudomonadati</taxon>
        <taxon>Pseudomonadota</taxon>
        <taxon>Alphaproteobacteria</taxon>
        <taxon>Hyphomicrobiales</taxon>
        <taxon>Devosiaceae</taxon>
        <taxon>Devosia</taxon>
    </lineage>
</organism>
<evidence type="ECO:0000259" key="1">
    <source>
        <dbReference type="Pfam" id="PF01408"/>
    </source>
</evidence>
<dbReference type="PANTHER" id="PTHR43249">
    <property type="entry name" value="UDP-N-ACETYL-2-AMINO-2-DEOXY-D-GLUCURONATE OXIDASE"/>
    <property type="match status" value="1"/>
</dbReference>
<dbReference type="InterPro" id="IPR055170">
    <property type="entry name" value="GFO_IDH_MocA-like_dom"/>
</dbReference>
<dbReference type="Pfam" id="PF15572">
    <property type="entry name" value="Imm45"/>
    <property type="match status" value="1"/>
</dbReference>
<dbReference type="STRING" id="665118.SAMN02983003_1887"/>
<dbReference type="GO" id="GO:0000166">
    <property type="term" value="F:nucleotide binding"/>
    <property type="evidence" value="ECO:0007669"/>
    <property type="project" value="InterPro"/>
</dbReference>
<keyword evidence="5" id="KW-1185">Reference proteome</keyword>
<dbReference type="Gene3D" id="3.30.360.10">
    <property type="entry name" value="Dihydrodipicolinate Reductase, domain 2"/>
    <property type="match status" value="1"/>
</dbReference>
<dbReference type="SUPFAM" id="SSF55347">
    <property type="entry name" value="Glyceraldehyde-3-phosphate dehydrogenase-like, C-terminal domain"/>
    <property type="match status" value="1"/>
</dbReference>
<dbReference type="AlphaFoldDB" id="A0A1K2HYW5"/>
<dbReference type="Pfam" id="PF22725">
    <property type="entry name" value="GFO_IDH_MocA_C3"/>
    <property type="match status" value="1"/>
</dbReference>
<accession>A0A1K2HYW5</accession>